<dbReference type="SMART" id="SM00406">
    <property type="entry name" value="IGv"/>
    <property type="match status" value="1"/>
</dbReference>
<keyword evidence="4" id="KW-0812">Transmembrane</keyword>
<protein>
    <recommendedName>
        <fullName evidence="5">Immunoglobulin V-set domain-containing protein</fullName>
    </recommendedName>
</protein>
<dbReference type="EMBL" id="CM004466">
    <property type="protein sequence ID" value="OCU01512.1"/>
    <property type="molecule type" value="Genomic_DNA"/>
</dbReference>
<dbReference type="Pfam" id="PF07686">
    <property type="entry name" value="V-set"/>
    <property type="match status" value="1"/>
</dbReference>
<dbReference type="GO" id="GO:0005576">
    <property type="term" value="C:extracellular region"/>
    <property type="evidence" value="ECO:0007669"/>
    <property type="project" value="UniProtKB-ARBA"/>
</dbReference>
<reference evidence="7" key="1">
    <citation type="journal article" date="2016" name="Nature">
        <title>Genome evolution in the allotetraploid frog Xenopus laevis.</title>
        <authorList>
            <person name="Session A.M."/>
            <person name="Uno Y."/>
            <person name="Kwon T."/>
            <person name="Chapman J.A."/>
            <person name="Toyoda A."/>
            <person name="Takahashi S."/>
            <person name="Fukui A."/>
            <person name="Hikosaka A."/>
            <person name="Suzuki A."/>
            <person name="Kondo M."/>
            <person name="van Heeringen S.J."/>
            <person name="Quigley I."/>
            <person name="Heinz S."/>
            <person name="Ogino H."/>
            <person name="Ochi H."/>
            <person name="Hellsten U."/>
            <person name="Lyons J.B."/>
            <person name="Simakov O."/>
            <person name="Putnam N."/>
            <person name="Stites J."/>
            <person name="Kuroki Y."/>
            <person name="Tanaka T."/>
            <person name="Michiue T."/>
            <person name="Watanabe M."/>
            <person name="Bogdanovic O."/>
            <person name="Lister R."/>
            <person name="Georgiou G."/>
            <person name="Paranjpe S.S."/>
            <person name="van Kruijsbergen I."/>
            <person name="Shu S."/>
            <person name="Carlson J."/>
            <person name="Kinoshita T."/>
            <person name="Ohta Y."/>
            <person name="Mawaribuchi S."/>
            <person name="Jenkins J."/>
            <person name="Grimwood J."/>
            <person name="Schmutz J."/>
            <person name="Mitros T."/>
            <person name="Mozaffari S.V."/>
            <person name="Suzuki Y."/>
            <person name="Haramoto Y."/>
            <person name="Yamamoto T.S."/>
            <person name="Takagi C."/>
            <person name="Heald R."/>
            <person name="Miller K."/>
            <person name="Haudenschild C."/>
            <person name="Kitzman J."/>
            <person name="Nakayama T."/>
            <person name="Izutsu Y."/>
            <person name="Robert J."/>
            <person name="Fortriede J."/>
            <person name="Burns K."/>
            <person name="Lotay V."/>
            <person name="Karimi K."/>
            <person name="Yasuoka Y."/>
            <person name="Dichmann D.S."/>
            <person name="Flajnik M.F."/>
            <person name="Houston D.W."/>
            <person name="Shendure J."/>
            <person name="DuPasquier L."/>
            <person name="Vize P.D."/>
            <person name="Zorn A.M."/>
            <person name="Ito M."/>
            <person name="Marcotte E.M."/>
            <person name="Wallingford J.B."/>
            <person name="Ito Y."/>
            <person name="Asashima M."/>
            <person name="Ueno N."/>
            <person name="Matsuda Y."/>
            <person name="Veenstra G.J."/>
            <person name="Fujiyama A."/>
            <person name="Harland R.M."/>
            <person name="Taira M."/>
            <person name="Rokhsar D.S."/>
        </authorList>
    </citation>
    <scope>NUCLEOTIDE SEQUENCE [LARGE SCALE GENOMIC DNA]</scope>
    <source>
        <strain evidence="7">J</strain>
    </source>
</reference>
<keyword evidence="1" id="KW-0391">Immunity</keyword>
<feature type="transmembrane region" description="Helical" evidence="4">
    <location>
        <begin position="15"/>
        <end position="35"/>
    </location>
</feature>
<evidence type="ECO:0000256" key="1">
    <source>
        <dbReference type="ARBA" id="ARBA00022859"/>
    </source>
</evidence>
<dbReference type="InterPro" id="IPR050199">
    <property type="entry name" value="IgHV"/>
</dbReference>
<keyword evidence="4" id="KW-0472">Membrane</keyword>
<dbReference type="Gene3D" id="2.60.40.10">
    <property type="entry name" value="Immunoglobulins"/>
    <property type="match status" value="1"/>
</dbReference>
<dbReference type="InterPro" id="IPR013783">
    <property type="entry name" value="Ig-like_fold"/>
</dbReference>
<dbReference type="GO" id="GO:0019814">
    <property type="term" value="C:immunoglobulin complex"/>
    <property type="evidence" value="ECO:0007669"/>
    <property type="project" value="UniProtKB-KW"/>
</dbReference>
<dbReference type="PANTHER" id="PTHR23266">
    <property type="entry name" value="IMMUNOGLOBULIN HEAVY CHAIN"/>
    <property type="match status" value="1"/>
</dbReference>
<keyword evidence="4" id="KW-1133">Transmembrane helix</keyword>
<evidence type="ECO:0000256" key="4">
    <source>
        <dbReference type="SAM" id="Phobius"/>
    </source>
</evidence>
<dbReference type="AlphaFoldDB" id="A0A974E2S0"/>
<dbReference type="InterPro" id="IPR013106">
    <property type="entry name" value="Ig_V-set"/>
</dbReference>
<evidence type="ECO:0000256" key="2">
    <source>
        <dbReference type="ARBA" id="ARBA00023130"/>
    </source>
</evidence>
<evidence type="ECO:0000259" key="5">
    <source>
        <dbReference type="SMART" id="SM00406"/>
    </source>
</evidence>
<feature type="domain" description="Immunoglobulin V-set" evidence="5">
    <location>
        <begin position="14"/>
        <end position="98"/>
    </location>
</feature>
<sequence>MVQERSITVVFGGKVRLGCTGYTFIFSYIFSYIAWLKHVPGKDVMYIGGINPEYENTWFSPSFKEEKFTITTNNEESTGYLQIDNVAFEDAAVHYCARDTNCEY</sequence>
<dbReference type="InterPro" id="IPR036179">
    <property type="entry name" value="Ig-like_dom_sf"/>
</dbReference>
<keyword evidence="2" id="KW-1064">Adaptive immunity</keyword>
<evidence type="ECO:0000313" key="6">
    <source>
        <dbReference type="EMBL" id="OCU01512.1"/>
    </source>
</evidence>
<dbReference type="GO" id="GO:0002250">
    <property type="term" value="P:adaptive immune response"/>
    <property type="evidence" value="ECO:0007669"/>
    <property type="project" value="UniProtKB-KW"/>
</dbReference>
<proteinExistence type="predicted"/>
<dbReference type="Proteomes" id="UP000694892">
    <property type="component" value="Chromosome 1L"/>
</dbReference>
<accession>A0A974E2S0</accession>
<organism evidence="6 7">
    <name type="scientific">Xenopus laevis</name>
    <name type="common">African clawed frog</name>
    <dbReference type="NCBI Taxonomy" id="8355"/>
    <lineage>
        <taxon>Eukaryota</taxon>
        <taxon>Metazoa</taxon>
        <taxon>Chordata</taxon>
        <taxon>Craniata</taxon>
        <taxon>Vertebrata</taxon>
        <taxon>Euteleostomi</taxon>
        <taxon>Amphibia</taxon>
        <taxon>Batrachia</taxon>
        <taxon>Anura</taxon>
        <taxon>Pipoidea</taxon>
        <taxon>Pipidae</taxon>
        <taxon>Xenopodinae</taxon>
        <taxon>Xenopus</taxon>
        <taxon>Xenopus</taxon>
    </lineage>
</organism>
<evidence type="ECO:0000313" key="7">
    <source>
        <dbReference type="Proteomes" id="UP000694892"/>
    </source>
</evidence>
<gene>
    <name evidence="6" type="ORF">XELAEV_18007302mg</name>
</gene>
<keyword evidence="3" id="KW-1280">Immunoglobulin</keyword>
<name>A0A974E2S0_XENLA</name>
<evidence type="ECO:0000256" key="3">
    <source>
        <dbReference type="ARBA" id="ARBA00043265"/>
    </source>
</evidence>
<dbReference type="SUPFAM" id="SSF48726">
    <property type="entry name" value="Immunoglobulin"/>
    <property type="match status" value="1"/>
</dbReference>